<evidence type="ECO:0000313" key="1">
    <source>
        <dbReference type="EMBL" id="RLW06277.1"/>
    </source>
</evidence>
<dbReference type="OrthoDB" id="10568126at2759"/>
<protein>
    <submittedName>
        <fullName evidence="1">Uncharacterized protein</fullName>
    </submittedName>
</protein>
<feature type="non-terminal residue" evidence="1">
    <location>
        <position position="1"/>
    </location>
</feature>
<dbReference type="AlphaFoldDB" id="A0A3L8SQM7"/>
<dbReference type="Proteomes" id="UP000276834">
    <property type="component" value="Unassembled WGS sequence"/>
</dbReference>
<name>A0A3L8SQM7_CHLGU</name>
<keyword evidence="2" id="KW-1185">Reference proteome</keyword>
<organism evidence="1 2">
    <name type="scientific">Chloebia gouldiae</name>
    <name type="common">Gouldian finch</name>
    <name type="synonym">Erythrura gouldiae</name>
    <dbReference type="NCBI Taxonomy" id="44316"/>
    <lineage>
        <taxon>Eukaryota</taxon>
        <taxon>Metazoa</taxon>
        <taxon>Chordata</taxon>
        <taxon>Craniata</taxon>
        <taxon>Vertebrata</taxon>
        <taxon>Euteleostomi</taxon>
        <taxon>Archelosauria</taxon>
        <taxon>Archosauria</taxon>
        <taxon>Dinosauria</taxon>
        <taxon>Saurischia</taxon>
        <taxon>Theropoda</taxon>
        <taxon>Coelurosauria</taxon>
        <taxon>Aves</taxon>
        <taxon>Neognathae</taxon>
        <taxon>Neoaves</taxon>
        <taxon>Telluraves</taxon>
        <taxon>Australaves</taxon>
        <taxon>Passeriformes</taxon>
        <taxon>Passeroidea</taxon>
        <taxon>Passeridae</taxon>
        <taxon>Chloebia</taxon>
    </lineage>
</organism>
<sequence>QPVPHPLPSILPSLPLLAETRHSPTLALAPLALSHPSAAGLTGSDVCQRLFFIGRALEDTELANQMHTTCLAVLHPSSAFLQRRLSS</sequence>
<accession>A0A3L8SQM7</accession>
<gene>
    <name evidence="1" type="ORF">DV515_00004540</name>
</gene>
<proteinExistence type="predicted"/>
<dbReference type="EMBL" id="QUSF01000009">
    <property type="protein sequence ID" value="RLW06277.1"/>
    <property type="molecule type" value="Genomic_DNA"/>
</dbReference>
<evidence type="ECO:0000313" key="2">
    <source>
        <dbReference type="Proteomes" id="UP000276834"/>
    </source>
</evidence>
<comment type="caution">
    <text evidence="1">The sequence shown here is derived from an EMBL/GenBank/DDBJ whole genome shotgun (WGS) entry which is preliminary data.</text>
</comment>
<reference evidence="1 2" key="1">
    <citation type="journal article" date="2018" name="Proc. R. Soc. B">
        <title>A non-coding region near Follistatin controls head colour polymorphism in the Gouldian finch.</title>
        <authorList>
            <person name="Toomey M.B."/>
            <person name="Marques C.I."/>
            <person name="Andrade P."/>
            <person name="Araujo P.M."/>
            <person name="Sabatino S."/>
            <person name="Gazda M.A."/>
            <person name="Afonso S."/>
            <person name="Lopes R.J."/>
            <person name="Corbo J.C."/>
            <person name="Carneiro M."/>
        </authorList>
    </citation>
    <scope>NUCLEOTIDE SEQUENCE [LARGE SCALE GENOMIC DNA]</scope>
    <source>
        <strain evidence="1">Red01</strain>
        <tissue evidence="1">Muscle</tissue>
    </source>
</reference>